<keyword evidence="3" id="KW-0732">Signal</keyword>
<dbReference type="SUPFAM" id="SSF53850">
    <property type="entry name" value="Periplasmic binding protein-like II"/>
    <property type="match status" value="1"/>
</dbReference>
<dbReference type="Pfam" id="PF00497">
    <property type="entry name" value="SBP_bac_3"/>
    <property type="match status" value="1"/>
</dbReference>
<dbReference type="EMBL" id="RBIL01000001">
    <property type="protein sequence ID" value="RKQ90226.1"/>
    <property type="molecule type" value="Genomic_DNA"/>
</dbReference>
<comment type="similarity">
    <text evidence="1 4">Belongs to the bacterial solute-binding protein 3 family.</text>
</comment>
<dbReference type="RefSeq" id="WP_121246608.1">
    <property type="nucleotide sequence ID" value="NZ_RBIL01000001.1"/>
</dbReference>
<dbReference type="PANTHER" id="PTHR30085">
    <property type="entry name" value="AMINO ACID ABC TRANSPORTER PERMEASE"/>
    <property type="match status" value="1"/>
</dbReference>
<evidence type="ECO:0000313" key="8">
    <source>
        <dbReference type="Proteomes" id="UP000278962"/>
    </source>
</evidence>
<feature type="region of interest" description="Disordered" evidence="5">
    <location>
        <begin position="24"/>
        <end position="44"/>
    </location>
</feature>
<dbReference type="GO" id="GO:0030288">
    <property type="term" value="C:outer membrane-bounded periplasmic space"/>
    <property type="evidence" value="ECO:0007669"/>
    <property type="project" value="TreeGrafter"/>
</dbReference>
<dbReference type="CDD" id="cd13690">
    <property type="entry name" value="PBP2_GluB"/>
    <property type="match status" value="1"/>
</dbReference>
<dbReference type="AlphaFoldDB" id="A0A660L759"/>
<feature type="domain" description="Solute-binding protein family 3/N-terminal" evidence="6">
    <location>
        <begin position="65"/>
        <end position="284"/>
    </location>
</feature>
<dbReference type="PANTHER" id="PTHR30085:SF6">
    <property type="entry name" value="ABC TRANSPORTER GLUTAMINE-BINDING PROTEIN GLNH"/>
    <property type="match status" value="1"/>
</dbReference>
<dbReference type="GO" id="GO:0005576">
    <property type="term" value="C:extracellular region"/>
    <property type="evidence" value="ECO:0007669"/>
    <property type="project" value="TreeGrafter"/>
</dbReference>
<evidence type="ECO:0000256" key="3">
    <source>
        <dbReference type="ARBA" id="ARBA00022729"/>
    </source>
</evidence>
<protein>
    <submittedName>
        <fullName evidence="7">Amino acid ABC transporter substrate-binding protein (PAAT family)</fullName>
    </submittedName>
</protein>
<evidence type="ECO:0000256" key="5">
    <source>
        <dbReference type="SAM" id="MobiDB-lite"/>
    </source>
</evidence>
<accession>A0A660L759</accession>
<evidence type="ECO:0000256" key="2">
    <source>
        <dbReference type="ARBA" id="ARBA00022448"/>
    </source>
</evidence>
<dbReference type="GO" id="GO:0006865">
    <property type="term" value="P:amino acid transport"/>
    <property type="evidence" value="ECO:0007669"/>
    <property type="project" value="TreeGrafter"/>
</dbReference>
<evidence type="ECO:0000256" key="1">
    <source>
        <dbReference type="ARBA" id="ARBA00010333"/>
    </source>
</evidence>
<dbReference type="SMART" id="SM00062">
    <property type="entry name" value="PBPb"/>
    <property type="match status" value="1"/>
</dbReference>
<dbReference type="InterPro" id="IPR051455">
    <property type="entry name" value="Bact_solute-bind_prot3"/>
</dbReference>
<dbReference type="PROSITE" id="PS01039">
    <property type="entry name" value="SBP_BACTERIAL_3"/>
    <property type="match status" value="1"/>
</dbReference>
<keyword evidence="2" id="KW-0813">Transport</keyword>
<gene>
    <name evidence="7" type="ORF">C8N24_0025</name>
</gene>
<dbReference type="Gene3D" id="3.40.190.10">
    <property type="entry name" value="Periplasmic binding protein-like II"/>
    <property type="match status" value="2"/>
</dbReference>
<proteinExistence type="inferred from homology"/>
<dbReference type="InterPro" id="IPR018313">
    <property type="entry name" value="SBP_3_CS"/>
</dbReference>
<organism evidence="7 8">
    <name type="scientific">Solirubrobacter pauli</name>
    <dbReference type="NCBI Taxonomy" id="166793"/>
    <lineage>
        <taxon>Bacteria</taxon>
        <taxon>Bacillati</taxon>
        <taxon>Actinomycetota</taxon>
        <taxon>Thermoleophilia</taxon>
        <taxon>Solirubrobacterales</taxon>
        <taxon>Solirubrobacteraceae</taxon>
        <taxon>Solirubrobacter</taxon>
    </lineage>
</organism>
<evidence type="ECO:0000256" key="4">
    <source>
        <dbReference type="RuleBase" id="RU003744"/>
    </source>
</evidence>
<keyword evidence="8" id="KW-1185">Reference proteome</keyword>
<dbReference type="Proteomes" id="UP000278962">
    <property type="component" value="Unassembled WGS sequence"/>
</dbReference>
<sequence>MQGLRWLGVALTVGALAFAGCGDDEEPTSGSGAAGGEATTEATPAATAEKFAADTSLGKIQAKGEITIGVKFDVPPFGIKNPQSGEVEGFDIEMGKAVAAKLGVKPKFIEAISDNRIPFLENGTADLILSTMTINEERVGQINFSDPYFIARGRVLVPEGSDITGVADLGGKNVCTALGSTYEANLKKQAPDAKLKLVDSYSECFELVQNGAVDAVSTDDVILTGMIIQDPTLSLVGDQLTQEPYGAGIKKDDQEMTDFVNSTFQEIKDNGTWMKVYDEWVGKYTKEPGEPPTIGVDEAVELVKNN</sequence>
<dbReference type="PROSITE" id="PS51257">
    <property type="entry name" value="PROKAR_LIPOPROTEIN"/>
    <property type="match status" value="1"/>
</dbReference>
<feature type="compositionally biased region" description="Low complexity" evidence="5">
    <location>
        <begin position="28"/>
        <end position="44"/>
    </location>
</feature>
<evidence type="ECO:0000313" key="7">
    <source>
        <dbReference type="EMBL" id="RKQ90226.1"/>
    </source>
</evidence>
<dbReference type="InterPro" id="IPR001638">
    <property type="entry name" value="Solute-binding_3/MltF_N"/>
</dbReference>
<reference evidence="7 8" key="1">
    <citation type="submission" date="2018-10" db="EMBL/GenBank/DDBJ databases">
        <title>Genomic Encyclopedia of Archaeal and Bacterial Type Strains, Phase II (KMG-II): from individual species to whole genera.</title>
        <authorList>
            <person name="Goeker M."/>
        </authorList>
    </citation>
    <scope>NUCLEOTIDE SEQUENCE [LARGE SCALE GENOMIC DNA]</scope>
    <source>
        <strain evidence="7 8">DSM 14954</strain>
    </source>
</reference>
<evidence type="ECO:0000259" key="6">
    <source>
        <dbReference type="SMART" id="SM00062"/>
    </source>
</evidence>
<name>A0A660L759_9ACTN</name>
<comment type="caution">
    <text evidence="7">The sequence shown here is derived from an EMBL/GenBank/DDBJ whole genome shotgun (WGS) entry which is preliminary data.</text>
</comment>
<dbReference type="OrthoDB" id="9807888at2"/>